<evidence type="ECO:0000256" key="1">
    <source>
        <dbReference type="SAM" id="MobiDB-lite"/>
    </source>
</evidence>
<dbReference type="InterPro" id="IPR000415">
    <property type="entry name" value="Nitroreductase-like"/>
</dbReference>
<protein>
    <submittedName>
        <fullName evidence="3">Rv1355c family protein</fullName>
    </submittedName>
</protein>
<feature type="region of interest" description="Disordered" evidence="1">
    <location>
        <begin position="340"/>
        <end position="362"/>
    </location>
</feature>
<dbReference type="PANTHER" id="PTHR43267">
    <property type="entry name" value="TRNA THREONYLCARBAMOYLADENOSINE DEHYDRATASE"/>
    <property type="match status" value="1"/>
</dbReference>
<evidence type="ECO:0000313" key="3">
    <source>
        <dbReference type="EMBL" id="MFC3960493.1"/>
    </source>
</evidence>
<dbReference type="SUPFAM" id="SSF55469">
    <property type="entry name" value="FMN-dependent nitroreductase-like"/>
    <property type="match status" value="2"/>
</dbReference>
<organism evidence="3 4">
    <name type="scientific">Nocardia jiangsuensis</name>
    <dbReference type="NCBI Taxonomy" id="1691563"/>
    <lineage>
        <taxon>Bacteria</taxon>
        <taxon>Bacillati</taxon>
        <taxon>Actinomycetota</taxon>
        <taxon>Actinomycetes</taxon>
        <taxon>Mycobacteriales</taxon>
        <taxon>Nocardiaceae</taxon>
        <taxon>Nocardia</taxon>
    </lineage>
</organism>
<evidence type="ECO:0000259" key="2">
    <source>
        <dbReference type="Pfam" id="PF00899"/>
    </source>
</evidence>
<reference evidence="4" key="1">
    <citation type="journal article" date="2019" name="Int. J. Syst. Evol. Microbiol.">
        <title>The Global Catalogue of Microorganisms (GCM) 10K type strain sequencing project: providing services to taxonomists for standard genome sequencing and annotation.</title>
        <authorList>
            <consortium name="The Broad Institute Genomics Platform"/>
            <consortium name="The Broad Institute Genome Sequencing Center for Infectious Disease"/>
            <person name="Wu L."/>
            <person name="Ma J."/>
        </authorList>
    </citation>
    <scope>NUCLEOTIDE SEQUENCE [LARGE SCALE GENOMIC DNA]</scope>
    <source>
        <strain evidence="4">CGMCC 4.7330</strain>
    </source>
</reference>
<dbReference type="EMBL" id="JBHSAX010000002">
    <property type="protein sequence ID" value="MFC3960493.1"/>
    <property type="molecule type" value="Genomic_DNA"/>
</dbReference>
<dbReference type="InterPro" id="IPR035985">
    <property type="entry name" value="Ubiquitin-activating_enz"/>
</dbReference>
<dbReference type="CDD" id="cd01483">
    <property type="entry name" value="E1_enzyme_family"/>
    <property type="match status" value="1"/>
</dbReference>
<evidence type="ECO:0000313" key="4">
    <source>
        <dbReference type="Proteomes" id="UP001595696"/>
    </source>
</evidence>
<dbReference type="NCBIfam" id="NF005901">
    <property type="entry name" value="PRK07877.1"/>
    <property type="match status" value="1"/>
</dbReference>
<dbReference type="InterPro" id="IPR000594">
    <property type="entry name" value="ThiF_NAD_FAD-bd"/>
</dbReference>
<feature type="domain" description="THIF-type NAD/FAD binding fold" evidence="2">
    <location>
        <begin position="85"/>
        <end position="219"/>
    </location>
</feature>
<keyword evidence="4" id="KW-1185">Reference proteome</keyword>
<sequence>MAAEPGAAHRPLILDPAAPGAAAAIAELRERPGIEITDLRAPLRAELAEIPEPAPQAGDRWVYYPWRNRLLGLPAEPEFRAVRLNRNRNKLTAAEQAVLGALRIGVVGQSVGHAVAYALAQEGICGYLRLADFDAIALSNLNRVPATLFDIGVNKAVVTARRIAELDPYLPVDIHPGGVDGESMPEYLAGLSLVVEECDSLDVKLLVREHARAAGLPVVMETSDRGLLDVERYDLEPERAPFHGMLGGVRAADLRGLASRDKAPYVMGILGADQISARMGASMVEIDETLAAWPQLGSEVMLGGALVAAAVRRIGLGGALPSGRVRIDLEAELDRVAAPEVPAAATAAPDEPDPRVPPPDASDVRKVLHCAQRAPSGGNAQPWTLTADAAEIRIELRTDYRTGLDHRFRGSAVALGAALYNARAAAAALGILGAVELREPDGDGLLATLRLGHGSDPALAADYPLALRRETNRRLGAGGALDGTLTAELRAAATAEGAMLRIVDDPDALAEAAAILAASDRVRYLEPELHRELFDEVRAVDDDLTAGIDVRSLELAPDERVAFEVARRPDIMANLRDWSGGSALGDSTRDRVLTAAAILVVTVPAETVGAPGLTGYARGGAAAERVWIAAQRAGLAVQPISPVFLYARDVSELAAISPGFVDTLTSLQGRFLHLVGVPERETMALALRVSRAADATVRSRRRPMPGVDTSS</sequence>
<proteinExistence type="predicted"/>
<dbReference type="InterPro" id="IPR045886">
    <property type="entry name" value="ThiF/MoeB/HesA"/>
</dbReference>
<dbReference type="Gene3D" id="3.40.50.720">
    <property type="entry name" value="NAD(P)-binding Rossmann-like Domain"/>
    <property type="match status" value="1"/>
</dbReference>
<dbReference type="Pfam" id="PF00899">
    <property type="entry name" value="ThiF"/>
    <property type="match status" value="1"/>
</dbReference>
<feature type="compositionally biased region" description="Low complexity" evidence="1">
    <location>
        <begin position="340"/>
        <end position="349"/>
    </location>
</feature>
<name>A0ABV8DKE2_9NOCA</name>
<dbReference type="Gene3D" id="3.40.109.10">
    <property type="entry name" value="NADH Oxidase"/>
    <property type="match status" value="2"/>
</dbReference>
<dbReference type="PANTHER" id="PTHR43267:SF3">
    <property type="entry name" value="THIF PROTEIN"/>
    <property type="match status" value="1"/>
</dbReference>
<dbReference type="RefSeq" id="WP_378610267.1">
    <property type="nucleotide sequence ID" value="NZ_JBHSAX010000002.1"/>
</dbReference>
<dbReference type="SUPFAM" id="SSF69572">
    <property type="entry name" value="Activating enzymes of the ubiquitin-like proteins"/>
    <property type="match status" value="1"/>
</dbReference>
<dbReference type="Proteomes" id="UP001595696">
    <property type="component" value="Unassembled WGS sequence"/>
</dbReference>
<accession>A0ABV8DKE2</accession>
<comment type="caution">
    <text evidence="3">The sequence shown here is derived from an EMBL/GenBank/DDBJ whole genome shotgun (WGS) entry which is preliminary data.</text>
</comment>
<gene>
    <name evidence="3" type="ORF">ACFO0B_00655</name>
</gene>